<reference evidence="2" key="1">
    <citation type="journal article" date="2021" name="Proc. Natl. Acad. Sci. U.S.A.">
        <title>A Catalog of Tens of Thousands of Viruses from Human Metagenomes Reveals Hidden Associations with Chronic Diseases.</title>
        <authorList>
            <person name="Tisza M.J."/>
            <person name="Buck C.B."/>
        </authorList>
    </citation>
    <scope>NUCLEOTIDE SEQUENCE</scope>
    <source>
        <strain evidence="2">Ctrcb4</strain>
    </source>
</reference>
<protein>
    <submittedName>
        <fullName evidence="2">Uncharacterized protein</fullName>
    </submittedName>
</protein>
<accession>A0A8S5RPL4</accession>
<dbReference type="EMBL" id="BK059132">
    <property type="protein sequence ID" value="DAE33238.1"/>
    <property type="molecule type" value="Genomic_DNA"/>
</dbReference>
<evidence type="ECO:0000313" key="2">
    <source>
        <dbReference type="EMBL" id="DAE33238.1"/>
    </source>
</evidence>
<feature type="region of interest" description="Disordered" evidence="1">
    <location>
        <begin position="69"/>
        <end position="88"/>
    </location>
</feature>
<evidence type="ECO:0000256" key="1">
    <source>
        <dbReference type="SAM" id="MobiDB-lite"/>
    </source>
</evidence>
<proteinExistence type="predicted"/>
<name>A0A8S5RPL4_9VIRU</name>
<sequence length="88" mass="10001">MKYNNDILNKIVEVYSTEYHNNLGLDNITSGYIEMMKKGSKIHIKKKNRGKFTEYCGGKVTSECIAKGKRSPDPAIRKRATFAANSRK</sequence>
<organism evidence="2">
    <name type="scientific">virus sp. ctrcb4</name>
    <dbReference type="NCBI Taxonomy" id="2825824"/>
    <lineage>
        <taxon>Viruses</taxon>
    </lineage>
</organism>